<feature type="transmembrane region" description="Helical" evidence="1">
    <location>
        <begin position="240"/>
        <end position="258"/>
    </location>
</feature>
<feature type="transmembrane region" description="Helical" evidence="1">
    <location>
        <begin position="478"/>
        <end position="500"/>
    </location>
</feature>
<keyword evidence="3" id="KW-1185">Reference proteome</keyword>
<keyword evidence="1" id="KW-0472">Membrane</keyword>
<dbReference type="Proteomes" id="UP000708208">
    <property type="component" value="Unassembled WGS sequence"/>
</dbReference>
<feature type="transmembrane region" description="Helical" evidence="1">
    <location>
        <begin position="182"/>
        <end position="201"/>
    </location>
</feature>
<proteinExistence type="predicted"/>
<evidence type="ECO:0000313" key="2">
    <source>
        <dbReference type="EMBL" id="CAG7817818.1"/>
    </source>
</evidence>
<gene>
    <name evidence="2" type="ORF">AFUS01_LOCUS28362</name>
</gene>
<organism evidence="2 3">
    <name type="scientific">Allacma fusca</name>
    <dbReference type="NCBI Taxonomy" id="39272"/>
    <lineage>
        <taxon>Eukaryota</taxon>
        <taxon>Metazoa</taxon>
        <taxon>Ecdysozoa</taxon>
        <taxon>Arthropoda</taxon>
        <taxon>Hexapoda</taxon>
        <taxon>Collembola</taxon>
        <taxon>Symphypleona</taxon>
        <taxon>Sminthuridae</taxon>
        <taxon>Allacma</taxon>
    </lineage>
</organism>
<comment type="caution">
    <text evidence="2">The sequence shown here is derived from an EMBL/GenBank/DDBJ whole genome shotgun (WGS) entry which is preliminary data.</text>
</comment>
<evidence type="ECO:0000256" key="1">
    <source>
        <dbReference type="SAM" id="Phobius"/>
    </source>
</evidence>
<name>A0A8J2L8Q2_9HEXA</name>
<accession>A0A8J2L8Q2</accession>
<protein>
    <submittedName>
        <fullName evidence="2">Uncharacterized protein</fullName>
    </submittedName>
</protein>
<sequence>MSLGHETYFLGSYLCWYNRNCHRYFTCLPNNCWKAIQTVHRLGCQLGKHASTFHLFNELTSTDFSAHGGSLNVTKHSTTSRKVDDSKSGSPFQQVEPWRLFQTVFKFLVGDLKFTKSTYPRIKGKWKWIILKIVEPTPGIANMHVWYTEFRVSRTPPFKFILSDGVTSVKLKFTLYTNPFDLNTWISFLVANILVAIILALNAQNPKFLDQFIIATLALLGNFVEQGLLDCTRKYTSKSMMIVLTISLLSGLVLTNGFKGFLKSSFGFANNYVTNWRYLKELENFTLYFPRRDFSRKTRSQGDVVKDSSTCNVKCRAFGSQILYQNGDDLTKFLGDSEDTSQHYRFQCVDHNDLDSFLQQKLSKPKNAFVVYTHEFNHYWRHVKTKMKENDGLRFAHNQHVQDDLFLQKPVSLFIPNSIPLKHNYVGTRAKIMLSSGLFWFWEKWHRIRFPRCLESDEKLLEETGQVTALSMNSSVVLIFRGLLGSGVICVFVLIVENIWSCFCNR</sequence>
<evidence type="ECO:0000313" key="3">
    <source>
        <dbReference type="Proteomes" id="UP000708208"/>
    </source>
</evidence>
<keyword evidence="1" id="KW-1133">Transmembrane helix</keyword>
<dbReference type="EMBL" id="CAJVCH010404526">
    <property type="protein sequence ID" value="CAG7817818.1"/>
    <property type="molecule type" value="Genomic_DNA"/>
</dbReference>
<keyword evidence="1" id="KW-0812">Transmembrane</keyword>
<feature type="transmembrane region" description="Helical" evidence="1">
    <location>
        <begin position="208"/>
        <end position="228"/>
    </location>
</feature>
<dbReference type="AlphaFoldDB" id="A0A8J2L8Q2"/>
<reference evidence="2" key="1">
    <citation type="submission" date="2021-06" db="EMBL/GenBank/DDBJ databases">
        <authorList>
            <person name="Hodson N. C."/>
            <person name="Mongue J. A."/>
            <person name="Jaron S. K."/>
        </authorList>
    </citation>
    <scope>NUCLEOTIDE SEQUENCE</scope>
</reference>